<reference evidence="3 4" key="1">
    <citation type="journal article" date="2015" name="Genome Biol.">
        <title>Comparative genomics of Steinernema reveals deeply conserved gene regulatory networks.</title>
        <authorList>
            <person name="Dillman A.R."/>
            <person name="Macchietto M."/>
            <person name="Porter C.F."/>
            <person name="Rogers A."/>
            <person name="Williams B."/>
            <person name="Antoshechkin I."/>
            <person name="Lee M.M."/>
            <person name="Goodwin Z."/>
            <person name="Lu X."/>
            <person name="Lewis E.E."/>
            <person name="Goodrich-Blair H."/>
            <person name="Stock S.P."/>
            <person name="Adams B.J."/>
            <person name="Sternberg P.W."/>
            <person name="Mortazavi A."/>
        </authorList>
    </citation>
    <scope>NUCLEOTIDE SEQUENCE [LARGE SCALE GENOMIC DNA]</scope>
    <source>
        <strain evidence="3 4">ALL</strain>
    </source>
</reference>
<dbReference type="PROSITE" id="PS50011">
    <property type="entry name" value="PROTEIN_KINASE_DOM"/>
    <property type="match status" value="1"/>
</dbReference>
<keyword evidence="1" id="KW-0067">ATP-binding</keyword>
<comment type="caution">
    <text evidence="3">The sequence shown here is derived from an EMBL/GenBank/DDBJ whole genome shotgun (WGS) entry which is preliminary data.</text>
</comment>
<dbReference type="PANTHER" id="PTHR11909">
    <property type="entry name" value="CASEIN KINASE-RELATED"/>
    <property type="match status" value="1"/>
</dbReference>
<dbReference type="Proteomes" id="UP000298663">
    <property type="component" value="Unassembled WGS sequence"/>
</dbReference>
<evidence type="ECO:0000313" key="4">
    <source>
        <dbReference type="Proteomes" id="UP000298663"/>
    </source>
</evidence>
<accession>A0A4U5MF52</accession>
<dbReference type="Gene3D" id="1.10.510.10">
    <property type="entry name" value="Transferase(Phosphotransferase) domain 1"/>
    <property type="match status" value="1"/>
</dbReference>
<dbReference type="InterPro" id="IPR011009">
    <property type="entry name" value="Kinase-like_dom_sf"/>
</dbReference>
<name>A0A4U5MF52_STECR</name>
<dbReference type="SUPFAM" id="SSF56112">
    <property type="entry name" value="Protein kinase-like (PK-like)"/>
    <property type="match status" value="1"/>
</dbReference>
<dbReference type="InterPro" id="IPR017441">
    <property type="entry name" value="Protein_kinase_ATP_BS"/>
</dbReference>
<dbReference type="PROSITE" id="PS00107">
    <property type="entry name" value="PROTEIN_KINASE_ATP"/>
    <property type="match status" value="1"/>
</dbReference>
<keyword evidence="1" id="KW-0547">Nucleotide-binding</keyword>
<dbReference type="OrthoDB" id="5872528at2759"/>
<dbReference type="EMBL" id="AZBU02000008">
    <property type="protein sequence ID" value="TKR67847.1"/>
    <property type="molecule type" value="Genomic_DNA"/>
</dbReference>
<dbReference type="InterPro" id="IPR050235">
    <property type="entry name" value="CK1_Ser-Thr_kinase"/>
</dbReference>
<gene>
    <name evidence="3" type="ORF">L596_023934</name>
</gene>
<keyword evidence="4" id="KW-1185">Reference proteome</keyword>
<dbReference type="FunFam" id="1.10.510.10:FF:000967">
    <property type="entry name" value="Protein CBG11274"/>
    <property type="match status" value="1"/>
</dbReference>
<protein>
    <recommendedName>
        <fullName evidence="2">Protein kinase domain-containing protein</fullName>
    </recommendedName>
</protein>
<dbReference type="InterPro" id="IPR000719">
    <property type="entry name" value="Prot_kinase_dom"/>
</dbReference>
<dbReference type="Pfam" id="PF00069">
    <property type="entry name" value="Pkinase"/>
    <property type="match status" value="1"/>
</dbReference>
<organism evidence="3 4">
    <name type="scientific">Steinernema carpocapsae</name>
    <name type="common">Entomopathogenic nematode</name>
    <dbReference type="NCBI Taxonomy" id="34508"/>
    <lineage>
        <taxon>Eukaryota</taxon>
        <taxon>Metazoa</taxon>
        <taxon>Ecdysozoa</taxon>
        <taxon>Nematoda</taxon>
        <taxon>Chromadorea</taxon>
        <taxon>Rhabditida</taxon>
        <taxon>Tylenchina</taxon>
        <taxon>Panagrolaimomorpha</taxon>
        <taxon>Strongyloidoidea</taxon>
        <taxon>Steinernematidae</taxon>
        <taxon>Steinernema</taxon>
    </lineage>
</organism>
<proteinExistence type="predicted"/>
<sequence length="333" mass="38591">MSEEDSEDGIELKAGTSVSSGKSQYVIIKLLGEGGYGAVYRVHDHKDRSLKYAMKVEKKLERRKHSKLKMEVNILKLVSQERAERSHFTKIIDRGKKEKFFFLVMQLVGRSLADLKMRSPAKVFTVGTGIGTAIQCLEAVEDLHKHGYIHRDLKPANYACGVGEQKKLIYILDFGIARRFLNDNNELKTPRDKVGFKGTVRFAALSCHKNAELGPKDDCESWLYLLLDLIVPTGLPWWKMSDRKDVMACKEECRTIKRDKLFMTLRCREEFGRLLDYIDQLKYHDRVDYSYIYQVLRLSAQVCGANLDDPFDWEYEREPSSRMMRSHMSEIKN</sequence>
<dbReference type="AlphaFoldDB" id="A0A4U5MF52"/>
<feature type="binding site" evidence="1">
    <location>
        <position position="55"/>
    </location>
    <ligand>
        <name>ATP</name>
        <dbReference type="ChEBI" id="CHEBI:30616"/>
    </ligand>
</feature>
<dbReference type="GO" id="GO:0005524">
    <property type="term" value="F:ATP binding"/>
    <property type="evidence" value="ECO:0007669"/>
    <property type="project" value="UniProtKB-UniRule"/>
</dbReference>
<evidence type="ECO:0000313" key="3">
    <source>
        <dbReference type="EMBL" id="TKR67847.1"/>
    </source>
</evidence>
<dbReference type="STRING" id="34508.A0A4U5MF52"/>
<feature type="domain" description="Protein kinase" evidence="2">
    <location>
        <begin position="25"/>
        <end position="333"/>
    </location>
</feature>
<reference evidence="3 4" key="2">
    <citation type="journal article" date="2019" name="G3 (Bethesda)">
        <title>Hybrid Assembly of the Genome of the Entomopathogenic Nematode Steinernema carpocapsae Identifies the X-Chromosome.</title>
        <authorList>
            <person name="Serra L."/>
            <person name="Macchietto M."/>
            <person name="Macias-Munoz A."/>
            <person name="McGill C.J."/>
            <person name="Rodriguez I.M."/>
            <person name="Rodriguez B."/>
            <person name="Murad R."/>
            <person name="Mortazavi A."/>
        </authorList>
    </citation>
    <scope>NUCLEOTIDE SEQUENCE [LARGE SCALE GENOMIC DNA]</scope>
    <source>
        <strain evidence="3 4">ALL</strain>
    </source>
</reference>
<dbReference type="SMART" id="SM00220">
    <property type="entry name" value="S_TKc"/>
    <property type="match status" value="1"/>
</dbReference>
<evidence type="ECO:0000259" key="2">
    <source>
        <dbReference type="PROSITE" id="PS50011"/>
    </source>
</evidence>
<evidence type="ECO:0000256" key="1">
    <source>
        <dbReference type="PROSITE-ProRule" id="PRU10141"/>
    </source>
</evidence>
<dbReference type="GO" id="GO:0004672">
    <property type="term" value="F:protein kinase activity"/>
    <property type="evidence" value="ECO:0007669"/>
    <property type="project" value="InterPro"/>
</dbReference>